<comment type="caution">
    <text evidence="1">The sequence shown here is derived from an EMBL/GenBank/DDBJ whole genome shotgun (WGS) entry which is preliminary data.</text>
</comment>
<dbReference type="Gene3D" id="3.40.50.300">
    <property type="entry name" value="P-loop containing nucleotide triphosphate hydrolases"/>
    <property type="match status" value="1"/>
</dbReference>
<evidence type="ECO:0000313" key="1">
    <source>
        <dbReference type="EMBL" id="MDG6783471.1"/>
    </source>
</evidence>
<keyword evidence="1" id="KW-0067">ATP-binding</keyword>
<proteinExistence type="predicted"/>
<gene>
    <name evidence="1" type="ORF">QBL07_21890</name>
</gene>
<dbReference type="EMBL" id="JARUXG010000023">
    <property type="protein sequence ID" value="MDG6783471.1"/>
    <property type="molecule type" value="Genomic_DNA"/>
</dbReference>
<name>A0AAW6RIC7_GORRU</name>
<keyword evidence="1" id="KW-0547">Nucleotide-binding</keyword>
<dbReference type="AlphaFoldDB" id="A0AAW6RIC7"/>
<dbReference type="RefSeq" id="WP_005195371.1">
    <property type="nucleotide sequence ID" value="NZ_CP136136.1"/>
</dbReference>
<dbReference type="InterPro" id="IPR025662">
    <property type="entry name" value="Sigma_54_int_dom_ATP-bd_1"/>
</dbReference>
<dbReference type="PROSITE" id="PS00675">
    <property type="entry name" value="SIGMA54_INTERACT_1"/>
    <property type="match status" value="1"/>
</dbReference>
<sequence length="933" mass="102820">MRRSELQRLLALTSPVVVITGDTGTGKTALLHAYQSAQSRDSTVAPPPVTCTWDGGALQVAVLKALASALSASTVDATMWRHIQIRLENASREMAIETGKSLAKAVAQELSAQVKARLGEHAGEGLTAFVKGLRQDPTADMRRDLKTRSDQNMVKFLARACDEVATALGCELTVAIDECQRLPDNDQRALATLSLEPPTRARFVLAWSSAAHHPRDGLSRLREAGCREVVVGGLDRDGVNDMLARGGVDTTNTDRVLFLSNGFPLIVEGLIGQLRSGGTLDDYTPPTAFVLSLDHALARLTPDAQVAARQLSVFELPPAEEAILGYLAIPATQWGVMRSSLERESILSINRDGRLWFHQARRAHLWNTILSDAERAEIGEPAYQTLLSQYRTPGADWTGLMVPIARTARYALTSQTNQPLLAEILELDQSQLAVMAALIELETTQGPADMQTKWTLPDPALIYAHNVFGADRGEALDALPALLERDLIETVETTGVENTDPPVAVTLDADPNAESRIVLYGRIQDVLGKTVIPHITDRVVREQYEALRLESTLVITEPGRADAVRLVELANSHPLYRVNLLTGAVCPMMGVQIDYGGHPISLSAIFNTDADRQLAKTGALNIDTESYGRRVRTTRVFEDQSTTVPSWRLLRAVYYATGRQVEATHNGKRWMRNPGPALPIREYARRKADFVDILRNRVSDLEQEIYALDEPRGYAVAHAAADGHSWFVELRGTSRVSVLTAEQLALLQGDHPFRFAQLEHRLALRPGERIHHITRRVQPEGLVDDPVVDLLEDFSAYARTYNRNQPRYRIALEPDQLAQAVRAAHLRDTSLGRTLSEQLTIGNMRGHRPQHALRVAVHPGNRALPAVVAYTEPVGEPTDIQVRFARRSSTPADENQLYTELFGEPLSVLYADTARSAIAGLLGYERGEIELTR</sequence>
<dbReference type="GO" id="GO:0005524">
    <property type="term" value="F:ATP binding"/>
    <property type="evidence" value="ECO:0007669"/>
    <property type="project" value="UniProtKB-KW"/>
</dbReference>
<dbReference type="SUPFAM" id="SSF52540">
    <property type="entry name" value="P-loop containing nucleoside triphosphate hydrolases"/>
    <property type="match status" value="1"/>
</dbReference>
<reference evidence="1" key="1">
    <citation type="submission" date="2023-04" db="EMBL/GenBank/DDBJ databases">
        <title>Characterization and analysis of the complete genome of Gordonia rubripertincta 112, the degrader of aromatic and aliphatic compounds.</title>
        <authorList>
            <person name="Frantsuzova E."/>
            <person name="Bogun A."/>
            <person name="Delegan Y."/>
        </authorList>
    </citation>
    <scope>NUCLEOTIDE SEQUENCE</scope>
    <source>
        <strain evidence="1">112</strain>
    </source>
</reference>
<protein>
    <submittedName>
        <fullName evidence="1">ATP-binding protein</fullName>
    </submittedName>
</protein>
<dbReference type="InterPro" id="IPR027417">
    <property type="entry name" value="P-loop_NTPase"/>
</dbReference>
<organism evidence="1">
    <name type="scientific">Gordonia rubripertincta</name>
    <name type="common">Rhodococcus corallinus</name>
    <dbReference type="NCBI Taxonomy" id="36822"/>
    <lineage>
        <taxon>Bacteria</taxon>
        <taxon>Bacillati</taxon>
        <taxon>Actinomycetota</taxon>
        <taxon>Actinomycetes</taxon>
        <taxon>Mycobacteriales</taxon>
        <taxon>Gordoniaceae</taxon>
        <taxon>Gordonia</taxon>
    </lineage>
</organism>
<accession>A0AAW6RIC7</accession>